<reference evidence="4 5" key="1">
    <citation type="submission" date="2025-04" db="UniProtKB">
        <authorList>
            <consortium name="RefSeq"/>
        </authorList>
    </citation>
    <scope>IDENTIFICATION</scope>
    <source>
        <tissue evidence="4 5">Whole blood</tissue>
    </source>
</reference>
<feature type="chain" id="PRO_5044702055" evidence="2">
    <location>
        <begin position="18"/>
        <end position="343"/>
    </location>
</feature>
<proteinExistence type="predicted"/>
<dbReference type="RefSeq" id="XP_053755068.1">
    <property type="nucleotide sequence ID" value="XM_053899093.1"/>
</dbReference>
<organism evidence="3 4">
    <name type="scientific">Panthera pardus</name>
    <name type="common">Leopard</name>
    <name type="synonym">Felis pardus</name>
    <dbReference type="NCBI Taxonomy" id="9691"/>
    <lineage>
        <taxon>Eukaryota</taxon>
        <taxon>Metazoa</taxon>
        <taxon>Chordata</taxon>
        <taxon>Craniata</taxon>
        <taxon>Vertebrata</taxon>
        <taxon>Euteleostomi</taxon>
        <taxon>Mammalia</taxon>
        <taxon>Eutheria</taxon>
        <taxon>Laurasiatheria</taxon>
        <taxon>Carnivora</taxon>
        <taxon>Feliformia</taxon>
        <taxon>Felidae</taxon>
        <taxon>Pantherinae</taxon>
        <taxon>Panthera</taxon>
    </lineage>
</organism>
<gene>
    <name evidence="4 5" type="primary">LOC109273967</name>
</gene>
<feature type="compositionally biased region" description="Gly residues" evidence="1">
    <location>
        <begin position="150"/>
        <end position="160"/>
    </location>
</feature>
<name>A0A9W2V8L1_PANPR</name>
<protein>
    <submittedName>
        <fullName evidence="4 5">Uncharacterized protein LOC109273967</fullName>
    </submittedName>
</protein>
<keyword evidence="2" id="KW-0732">Signal</keyword>
<evidence type="ECO:0000256" key="1">
    <source>
        <dbReference type="SAM" id="MobiDB-lite"/>
    </source>
</evidence>
<evidence type="ECO:0000313" key="5">
    <source>
        <dbReference type="RefSeq" id="XP_053755068.1"/>
    </source>
</evidence>
<dbReference type="AlphaFoldDB" id="A0A9W2V8L1"/>
<evidence type="ECO:0000313" key="4">
    <source>
        <dbReference type="RefSeq" id="XP_053755067.1"/>
    </source>
</evidence>
<evidence type="ECO:0000256" key="2">
    <source>
        <dbReference type="SAM" id="SignalP"/>
    </source>
</evidence>
<sequence length="343" mass="36114">MGWLVALILRCSHCVTPCPESPGLRVLLLDTGWGVPLSWDWEGDCSPGQDAHPGDGRLRDTGRWRKLRACPDSHTPGCWAWAPDWAGALGVEGRGGHCFLLWGAALRQTRRTGLSTPVAAPEAWRPRNAPHCTDWHSRAVAHTQSGRGVGAGWGGEGGPGCRWAAPPGPSRGPPPAPRAETSFSQAVVPQQEARQLGSGQGARVQSPGWGLGLACEVVSVVPGHRRVAGASASLCSSGMGLSWQSCVSDEAESAWGSGLWPMVRVSREPGQESALGGPRKVGAELRNQSSERLCLVQSRHPVIPGLSGPTSVPQWFCLLLGGGGCPCMHGRHPGLSRLGPGKR</sequence>
<feature type="region of interest" description="Disordered" evidence="1">
    <location>
        <begin position="150"/>
        <end position="184"/>
    </location>
</feature>
<dbReference type="RefSeq" id="XP_053755067.1">
    <property type="nucleotide sequence ID" value="XM_053899092.1"/>
</dbReference>
<evidence type="ECO:0000313" key="3">
    <source>
        <dbReference type="Proteomes" id="UP001165780"/>
    </source>
</evidence>
<keyword evidence="3" id="KW-1185">Reference proteome</keyword>
<dbReference type="GeneID" id="109273967"/>
<feature type="compositionally biased region" description="Pro residues" evidence="1">
    <location>
        <begin position="166"/>
        <end position="177"/>
    </location>
</feature>
<dbReference type="Proteomes" id="UP001165780">
    <property type="component" value="Unplaced"/>
</dbReference>
<accession>A0A9W2V8L1</accession>
<feature type="signal peptide" evidence="2">
    <location>
        <begin position="1"/>
        <end position="17"/>
    </location>
</feature>